<evidence type="ECO:0000313" key="4">
    <source>
        <dbReference type="Proteomes" id="UP000186905"/>
    </source>
</evidence>
<dbReference type="STRING" id="1903952.BIT28_18985"/>
<dbReference type="Pfam" id="PF20616">
    <property type="entry name" value="Caps_syn_GfcC_N"/>
    <property type="match status" value="1"/>
</dbReference>
<evidence type="ECO:0000259" key="2">
    <source>
        <dbReference type="Pfam" id="PF20616"/>
    </source>
</evidence>
<dbReference type="Proteomes" id="UP000186905">
    <property type="component" value="Unassembled WGS sequence"/>
</dbReference>
<evidence type="ECO:0000259" key="1">
    <source>
        <dbReference type="Pfam" id="PF06251"/>
    </source>
</evidence>
<organism evidence="3 4">
    <name type="scientific">Photobacterium proteolyticum</name>
    <dbReference type="NCBI Taxonomy" id="1903952"/>
    <lineage>
        <taxon>Bacteria</taxon>
        <taxon>Pseudomonadati</taxon>
        <taxon>Pseudomonadota</taxon>
        <taxon>Gammaproteobacteria</taxon>
        <taxon>Vibrionales</taxon>
        <taxon>Vibrionaceae</taxon>
        <taxon>Photobacterium</taxon>
    </lineage>
</organism>
<feature type="domain" description="Capsule biosynthesis GfcC-like N-terminal" evidence="2">
    <location>
        <begin position="58"/>
        <end position="160"/>
    </location>
</feature>
<dbReference type="Gene3D" id="3.10.560.10">
    <property type="entry name" value="Outer membrane lipoprotein wza domain like"/>
    <property type="match status" value="1"/>
</dbReference>
<reference evidence="3 4" key="1">
    <citation type="submission" date="2016-09" db="EMBL/GenBank/DDBJ databases">
        <title>Photobacterium proteolyticum sp. nov. a protease producing bacterium isolated from ocean sediments of Laizhou Bay.</title>
        <authorList>
            <person name="Li Y."/>
        </authorList>
    </citation>
    <scope>NUCLEOTIDE SEQUENCE [LARGE SCALE GENOMIC DNA]</scope>
    <source>
        <strain evidence="3 4">13-12</strain>
    </source>
</reference>
<feature type="domain" description="Capsule biosynthesis GfcC-like C-terminal" evidence="1">
    <location>
        <begin position="175"/>
        <end position="257"/>
    </location>
</feature>
<dbReference type="EMBL" id="MJIL01000069">
    <property type="protein sequence ID" value="OLQ76175.1"/>
    <property type="molecule type" value="Genomic_DNA"/>
</dbReference>
<dbReference type="AlphaFoldDB" id="A0A1Q9GNE1"/>
<evidence type="ECO:0000313" key="3">
    <source>
        <dbReference type="EMBL" id="OLQ76175.1"/>
    </source>
</evidence>
<dbReference type="OrthoDB" id="5814422at2"/>
<protein>
    <submittedName>
        <fullName evidence="3">Uncharacterized protein</fullName>
    </submittedName>
</protein>
<name>A0A1Q9GNE1_9GAMM</name>
<sequence length="259" mass="28997">MAQAPSHNEIIASGDNKSFKIIVTTSLTNKQQIQLSYPAPARVDQILSDSIANINQLALAQEQIQPTSSNNIFWTGAALFERFPHPRKQHVISQLTQLASLWKNEGKGEQSQAALKLAAHIDNLNIGERIFTPLDYDHVRIESTINPLVDHNLTLVLPPRPRTLLVAGAVSHPKEVSWQERRNANNYLKQVVILSNADNSDVWVIQPDGHVEQHPIAYWNNKHFDIAPGATIYLGFSSLPDDFNTINEEIVNLLRNRAS</sequence>
<dbReference type="InterPro" id="IPR046459">
    <property type="entry name" value="Caps_syn_GfcC_N"/>
</dbReference>
<dbReference type="InterPro" id="IPR010425">
    <property type="entry name" value="Caps_synth_GfcC-like_C"/>
</dbReference>
<keyword evidence="4" id="KW-1185">Reference proteome</keyword>
<dbReference type="Pfam" id="PF06251">
    <property type="entry name" value="Caps_syn_GfcC_C"/>
    <property type="match status" value="1"/>
</dbReference>
<gene>
    <name evidence="3" type="ORF">BIT28_18985</name>
</gene>
<accession>A0A1Q9GNE1</accession>
<proteinExistence type="predicted"/>
<comment type="caution">
    <text evidence="3">The sequence shown here is derived from an EMBL/GenBank/DDBJ whole genome shotgun (WGS) entry which is preliminary data.</text>
</comment>